<dbReference type="Pfam" id="PF08241">
    <property type="entry name" value="Methyltransf_11"/>
    <property type="match status" value="1"/>
</dbReference>
<evidence type="ECO:0000259" key="2">
    <source>
        <dbReference type="Pfam" id="PF08241"/>
    </source>
</evidence>
<dbReference type="RefSeq" id="WP_252084904.1">
    <property type="nucleotide sequence ID" value="NZ_CP092418.1"/>
</dbReference>
<dbReference type="Proteomes" id="UP001055658">
    <property type="component" value="Chromosome"/>
</dbReference>
<dbReference type="GO" id="GO:0032259">
    <property type="term" value="P:methylation"/>
    <property type="evidence" value="ECO:0007669"/>
    <property type="project" value="UniProtKB-KW"/>
</dbReference>
<gene>
    <name evidence="3" type="ORF">MJO52_05285</name>
</gene>
<evidence type="ECO:0000313" key="3">
    <source>
        <dbReference type="EMBL" id="USD22546.1"/>
    </source>
</evidence>
<dbReference type="CDD" id="cd02440">
    <property type="entry name" value="AdoMet_MTases"/>
    <property type="match status" value="1"/>
</dbReference>
<proteinExistence type="predicted"/>
<dbReference type="Gene3D" id="3.40.50.150">
    <property type="entry name" value="Vaccinia Virus protein VP39"/>
    <property type="match status" value="1"/>
</dbReference>
<protein>
    <submittedName>
        <fullName evidence="3">Class I SAM-dependent methyltransferase</fullName>
    </submittedName>
</protein>
<dbReference type="GO" id="GO:0008168">
    <property type="term" value="F:methyltransferase activity"/>
    <property type="evidence" value="ECO:0007669"/>
    <property type="project" value="UniProtKB-KW"/>
</dbReference>
<keyword evidence="4" id="KW-1185">Reference proteome</keyword>
<keyword evidence="1" id="KW-0808">Transferase</keyword>
<dbReference type="EMBL" id="CP092418">
    <property type="protein sequence ID" value="USD22546.1"/>
    <property type="molecule type" value="Genomic_DNA"/>
</dbReference>
<name>A0ABY4VE60_9GAMM</name>
<evidence type="ECO:0000313" key="4">
    <source>
        <dbReference type="Proteomes" id="UP001055658"/>
    </source>
</evidence>
<dbReference type="SUPFAM" id="SSF53335">
    <property type="entry name" value="S-adenosyl-L-methionine-dependent methyltransferases"/>
    <property type="match status" value="1"/>
</dbReference>
<dbReference type="PANTHER" id="PTHR44068">
    <property type="entry name" value="ZGC:194242"/>
    <property type="match status" value="1"/>
</dbReference>
<evidence type="ECO:0000256" key="1">
    <source>
        <dbReference type="ARBA" id="ARBA00022679"/>
    </source>
</evidence>
<accession>A0ABY4VE60</accession>
<dbReference type="InterPro" id="IPR013216">
    <property type="entry name" value="Methyltransf_11"/>
</dbReference>
<keyword evidence="3" id="KW-0489">Methyltransferase</keyword>
<reference evidence="3" key="1">
    <citation type="submission" date="2022-02" db="EMBL/GenBank/DDBJ databases">
        <title>Coral-associated bacteria.</title>
        <authorList>
            <person name="Tang K."/>
            <person name="Wang X."/>
        </authorList>
    </citation>
    <scope>NUCLEOTIDE SEQUENCE</scope>
    <source>
        <strain evidence="3">SCSIO 43006</strain>
    </source>
</reference>
<organism evidence="3 4">
    <name type="scientific">Microbulbifer variabilis</name>
    <dbReference type="NCBI Taxonomy" id="266805"/>
    <lineage>
        <taxon>Bacteria</taxon>
        <taxon>Pseudomonadati</taxon>
        <taxon>Pseudomonadota</taxon>
        <taxon>Gammaproteobacteria</taxon>
        <taxon>Cellvibrionales</taxon>
        <taxon>Microbulbiferaceae</taxon>
        <taxon>Microbulbifer</taxon>
    </lineage>
</organism>
<sequence>MSKDPQLVAEQLRKPSGALASDTALQMNKANKATNLAALELLRVVDHDHILEIGPGNGKFAVDVLRKGSSIRYTGIDWSSEMVSSAKNLNSKHIESGQMDFKVGTSERLPFADSQFEKAITVHTIYFLESIKTHLSEIRRVLVPEGKFCLAFGDKSFMQNLSFTSFGFQLFDESDIRTQLIEAGFRVLCCERHIEYGESNTGDRVEKLINIVLCEA</sequence>
<dbReference type="PANTHER" id="PTHR44068:SF11">
    <property type="entry name" value="GERANYL DIPHOSPHATE 2-C-METHYLTRANSFERASE"/>
    <property type="match status" value="1"/>
</dbReference>
<dbReference type="InterPro" id="IPR050447">
    <property type="entry name" value="Erg6_SMT_methyltransf"/>
</dbReference>
<dbReference type="InterPro" id="IPR029063">
    <property type="entry name" value="SAM-dependent_MTases_sf"/>
</dbReference>
<feature type="domain" description="Methyltransferase type 11" evidence="2">
    <location>
        <begin position="51"/>
        <end position="149"/>
    </location>
</feature>